<name>A0A497XNR3_9AQUI</name>
<keyword evidence="3" id="KW-1185">Reference proteome</keyword>
<feature type="transmembrane region" description="Helical" evidence="1">
    <location>
        <begin position="177"/>
        <end position="199"/>
    </location>
</feature>
<dbReference type="OrthoDB" id="2083322at2"/>
<dbReference type="AlphaFoldDB" id="A0A497XNR3"/>
<keyword evidence="1" id="KW-0472">Membrane</keyword>
<dbReference type="PANTHER" id="PTHR38095">
    <property type="entry name" value="ANAEROBIC DIMETHYL SULFOXIDE REDUCTASE CHAIN YNFH"/>
    <property type="match status" value="1"/>
</dbReference>
<dbReference type="Proteomes" id="UP000267841">
    <property type="component" value="Unassembled WGS sequence"/>
</dbReference>
<evidence type="ECO:0000256" key="1">
    <source>
        <dbReference type="SAM" id="Phobius"/>
    </source>
</evidence>
<evidence type="ECO:0000313" key="3">
    <source>
        <dbReference type="Proteomes" id="UP000267841"/>
    </source>
</evidence>
<feature type="transmembrane region" description="Helical" evidence="1">
    <location>
        <begin position="88"/>
        <end position="104"/>
    </location>
</feature>
<sequence length="338" mass="38893">MHPPMSLIFFFLTAGTSIGLFIFMYAIEFLKLFGKGQGLPQEVILKLGVLELILIGLGAFGASFHLGHKLRAWKAIKRFRTSWLSREAVFSGAYGFTLLVYLVLNQVGANPFFEHLFGILTFVLGILSGFSTAMIYASNKFVLEWNSSITVIYYLLMYLMLGSTLMAYFSYLYNLPYLGVFIFLSFLFIALAFGFRLAFNIRQFYLKRPTLNEALNLPHNRPMRVIDTGSTTDNYCTEEFFYRRGKEMLSTVIPLAYLITFLVPLFLVLYAWITGTANHWIFGLTYLFVLFGSALERWSFFVEGNHVQNLFYGLYPEQGYTLRKGFMERKETKISLYG</sequence>
<feature type="transmembrane region" description="Helical" evidence="1">
    <location>
        <begin position="47"/>
        <end position="67"/>
    </location>
</feature>
<gene>
    <name evidence="2" type="ORF">BCF55_0035</name>
</gene>
<dbReference type="Pfam" id="PF04976">
    <property type="entry name" value="DmsC"/>
    <property type="match status" value="1"/>
</dbReference>
<dbReference type="GO" id="GO:0009389">
    <property type="term" value="F:dimethyl sulfoxide reductase activity"/>
    <property type="evidence" value="ECO:0007669"/>
    <property type="project" value="TreeGrafter"/>
</dbReference>
<dbReference type="GO" id="GO:0019645">
    <property type="term" value="P:anaerobic electron transport chain"/>
    <property type="evidence" value="ECO:0007669"/>
    <property type="project" value="InterPro"/>
</dbReference>
<protein>
    <submittedName>
        <fullName evidence="2">DMSO reductase anchor subunit</fullName>
    </submittedName>
</protein>
<comment type="caution">
    <text evidence="2">The sequence shown here is derived from an EMBL/GenBank/DDBJ whole genome shotgun (WGS) entry which is preliminary data.</text>
</comment>
<dbReference type="GO" id="GO:0009390">
    <property type="term" value="C:dimethyl sulfoxide reductase complex"/>
    <property type="evidence" value="ECO:0007669"/>
    <property type="project" value="TreeGrafter"/>
</dbReference>
<dbReference type="EMBL" id="RCCJ01000001">
    <property type="protein sequence ID" value="RLJ69780.1"/>
    <property type="molecule type" value="Genomic_DNA"/>
</dbReference>
<feature type="transmembrane region" description="Helical" evidence="1">
    <location>
        <begin position="116"/>
        <end position="139"/>
    </location>
</feature>
<dbReference type="RefSeq" id="WP_121008611.1">
    <property type="nucleotide sequence ID" value="NZ_RCCJ01000001.1"/>
</dbReference>
<feature type="transmembrane region" description="Helical" evidence="1">
    <location>
        <begin position="7"/>
        <end position="27"/>
    </location>
</feature>
<accession>A0A497XNR3</accession>
<evidence type="ECO:0000313" key="2">
    <source>
        <dbReference type="EMBL" id="RLJ69780.1"/>
    </source>
</evidence>
<keyword evidence="1" id="KW-0812">Transmembrane</keyword>
<dbReference type="InterPro" id="IPR007059">
    <property type="entry name" value="DmsC"/>
</dbReference>
<reference evidence="2 3" key="1">
    <citation type="submission" date="2018-10" db="EMBL/GenBank/DDBJ databases">
        <title>Genomic Encyclopedia of Archaeal and Bacterial Type Strains, Phase II (KMG-II): from individual species to whole genera.</title>
        <authorList>
            <person name="Goeker M."/>
        </authorList>
    </citation>
    <scope>NUCLEOTIDE SEQUENCE [LARGE SCALE GENOMIC DNA]</scope>
    <source>
        <strain evidence="2 3">DSM 16510</strain>
    </source>
</reference>
<dbReference type="GO" id="GO:0005886">
    <property type="term" value="C:plasma membrane"/>
    <property type="evidence" value="ECO:0007669"/>
    <property type="project" value="TreeGrafter"/>
</dbReference>
<organism evidence="2 3">
    <name type="scientific">Hydrogenivirga caldilitoris</name>
    <dbReference type="NCBI Taxonomy" id="246264"/>
    <lineage>
        <taxon>Bacteria</taxon>
        <taxon>Pseudomonadati</taxon>
        <taxon>Aquificota</taxon>
        <taxon>Aquificia</taxon>
        <taxon>Aquificales</taxon>
        <taxon>Aquificaceae</taxon>
        <taxon>Hydrogenivirga</taxon>
    </lineage>
</organism>
<proteinExistence type="predicted"/>
<feature type="transmembrane region" description="Helical" evidence="1">
    <location>
        <begin position="252"/>
        <end position="273"/>
    </location>
</feature>
<keyword evidence="1" id="KW-1133">Transmembrane helix</keyword>
<feature type="transmembrane region" description="Helical" evidence="1">
    <location>
        <begin position="151"/>
        <end position="171"/>
    </location>
</feature>
<feature type="transmembrane region" description="Helical" evidence="1">
    <location>
        <begin position="279"/>
        <end position="295"/>
    </location>
</feature>
<dbReference type="PANTHER" id="PTHR38095:SF1">
    <property type="entry name" value="ANAEROBIC DIMETHYL SULFOXIDE REDUCTASE CHAIN YNFH"/>
    <property type="match status" value="1"/>
</dbReference>